<dbReference type="Proteomes" id="UP000000311">
    <property type="component" value="Unassembled WGS sequence"/>
</dbReference>
<evidence type="ECO:0000313" key="10">
    <source>
        <dbReference type="Proteomes" id="UP000000311"/>
    </source>
</evidence>
<name>E2A9I0_CAMFO</name>
<dbReference type="AlphaFoldDB" id="E2A9I0"/>
<evidence type="ECO:0000256" key="5">
    <source>
        <dbReference type="ARBA" id="ARBA00023163"/>
    </source>
</evidence>
<evidence type="ECO:0000256" key="1">
    <source>
        <dbReference type="ARBA" id="ARBA00004123"/>
    </source>
</evidence>
<sequence length="125" mass="14576">MAPVPLEDHQTPVTNNIPQEGNRGGSISLGMLIDFIIQRTYHELTVLAELLPRKTDMERKIEIYNFSARTRQLYVRLLALVKWANSASKVDKSTVRYIFYIYIRVARSPIFNRSLLYLEQISYLL</sequence>
<dbReference type="GO" id="GO:0016592">
    <property type="term" value="C:mediator complex"/>
    <property type="evidence" value="ECO:0007669"/>
    <property type="project" value="UniProtKB-UniRule"/>
</dbReference>
<evidence type="ECO:0000313" key="9">
    <source>
        <dbReference type="EMBL" id="EFN69904.1"/>
    </source>
</evidence>
<protein>
    <recommendedName>
        <fullName evidence="7">Mediator of RNA polymerase II transcription subunit 14</fullName>
    </recommendedName>
    <alternativeName>
        <fullName evidence="7">Mediator complex subunit 14</fullName>
    </alternativeName>
</protein>
<dbReference type="OrthoDB" id="205099at2759"/>
<comment type="function">
    <text evidence="7">Component of the Mediator complex, a coactivator involved in the regulated transcription of nearly all RNA polymerase II-dependent genes. Mediator functions as a bridge to convey information from gene-specific regulatory proteins to the basal RNA polymerase II transcription machinery. Mediator is recruited to promoters by direct interactions with regulatory proteins and serves as a scaffold for the assembly of a functional preinitiation complex with RNA polymerase II and the general transcription factors.</text>
</comment>
<keyword evidence="6 7" id="KW-0539">Nucleus</keyword>
<dbReference type="InterPro" id="IPR013947">
    <property type="entry name" value="Mediator_Med14"/>
</dbReference>
<feature type="domain" description="Mediator complex subunit MED14 N-terminal" evidence="8">
    <location>
        <begin position="27"/>
        <end position="93"/>
    </location>
</feature>
<organism evidence="10">
    <name type="scientific">Camponotus floridanus</name>
    <name type="common">Florida carpenter ant</name>
    <dbReference type="NCBI Taxonomy" id="104421"/>
    <lineage>
        <taxon>Eukaryota</taxon>
        <taxon>Metazoa</taxon>
        <taxon>Ecdysozoa</taxon>
        <taxon>Arthropoda</taxon>
        <taxon>Hexapoda</taxon>
        <taxon>Insecta</taxon>
        <taxon>Pterygota</taxon>
        <taxon>Neoptera</taxon>
        <taxon>Endopterygota</taxon>
        <taxon>Hymenoptera</taxon>
        <taxon>Apocrita</taxon>
        <taxon>Aculeata</taxon>
        <taxon>Formicoidea</taxon>
        <taxon>Formicidae</taxon>
        <taxon>Formicinae</taxon>
        <taxon>Camponotus</taxon>
    </lineage>
</organism>
<dbReference type="GO" id="GO:0070847">
    <property type="term" value="C:core mediator complex"/>
    <property type="evidence" value="ECO:0007669"/>
    <property type="project" value="TreeGrafter"/>
</dbReference>
<dbReference type="GO" id="GO:0006357">
    <property type="term" value="P:regulation of transcription by RNA polymerase II"/>
    <property type="evidence" value="ECO:0007669"/>
    <property type="project" value="InterPro"/>
</dbReference>
<dbReference type="Pfam" id="PF08638">
    <property type="entry name" value="Med14"/>
    <property type="match status" value="1"/>
</dbReference>
<comment type="subcellular location">
    <subcellularLocation>
        <location evidence="1 7">Nucleus</location>
    </subcellularLocation>
</comment>
<keyword evidence="3 7" id="KW-0805">Transcription regulation</keyword>
<dbReference type="OMA" id="IFYIYIR"/>
<dbReference type="PANTHER" id="PTHR12809">
    <property type="entry name" value="MEDIATOR COMPLEX SUBUNIT"/>
    <property type="match status" value="1"/>
</dbReference>
<dbReference type="STRING" id="104421.E2A9I0"/>
<keyword evidence="5 7" id="KW-0804">Transcription</keyword>
<dbReference type="InterPro" id="IPR055122">
    <property type="entry name" value="Med14_N"/>
</dbReference>
<accession>E2A9I0</accession>
<evidence type="ECO:0000256" key="4">
    <source>
        <dbReference type="ARBA" id="ARBA00023159"/>
    </source>
</evidence>
<evidence type="ECO:0000256" key="7">
    <source>
        <dbReference type="RuleBase" id="RU365082"/>
    </source>
</evidence>
<reference evidence="9 10" key="1">
    <citation type="journal article" date="2010" name="Science">
        <title>Genomic comparison of the ants Camponotus floridanus and Harpegnathos saltator.</title>
        <authorList>
            <person name="Bonasio R."/>
            <person name="Zhang G."/>
            <person name="Ye C."/>
            <person name="Mutti N.S."/>
            <person name="Fang X."/>
            <person name="Qin N."/>
            <person name="Donahue G."/>
            <person name="Yang P."/>
            <person name="Li Q."/>
            <person name="Li C."/>
            <person name="Zhang P."/>
            <person name="Huang Z."/>
            <person name="Berger S.L."/>
            <person name="Reinberg D."/>
            <person name="Wang J."/>
            <person name="Liebig J."/>
        </authorList>
    </citation>
    <scope>NUCLEOTIDE SEQUENCE [LARGE SCALE GENOMIC DNA]</scope>
    <source>
        <strain evidence="10">C129</strain>
    </source>
</reference>
<gene>
    <name evidence="9" type="ORF">EAG_13589</name>
</gene>
<evidence type="ECO:0000256" key="2">
    <source>
        <dbReference type="ARBA" id="ARBA00007813"/>
    </source>
</evidence>
<evidence type="ECO:0000256" key="6">
    <source>
        <dbReference type="ARBA" id="ARBA00023242"/>
    </source>
</evidence>
<dbReference type="InParanoid" id="E2A9I0"/>
<dbReference type="PANTHER" id="PTHR12809:SF2">
    <property type="entry name" value="MEDIATOR OF RNA POLYMERASE II TRANSCRIPTION SUBUNIT 14"/>
    <property type="match status" value="1"/>
</dbReference>
<dbReference type="GO" id="GO:0003712">
    <property type="term" value="F:transcription coregulator activity"/>
    <property type="evidence" value="ECO:0007669"/>
    <property type="project" value="UniProtKB-UniRule"/>
</dbReference>
<evidence type="ECO:0000259" key="8">
    <source>
        <dbReference type="Pfam" id="PF08638"/>
    </source>
</evidence>
<keyword evidence="4 7" id="KW-0010">Activator</keyword>
<dbReference type="EMBL" id="GL437912">
    <property type="protein sequence ID" value="EFN69904.1"/>
    <property type="molecule type" value="Genomic_DNA"/>
</dbReference>
<comment type="similarity">
    <text evidence="2 7">Belongs to the Mediator complex subunit 14 family.</text>
</comment>
<evidence type="ECO:0000256" key="3">
    <source>
        <dbReference type="ARBA" id="ARBA00023015"/>
    </source>
</evidence>
<keyword evidence="10" id="KW-1185">Reference proteome</keyword>
<proteinExistence type="inferred from homology"/>
<comment type="subunit">
    <text evidence="7">Component of the Mediator complex.</text>
</comment>